<dbReference type="OrthoDB" id="4797035at2"/>
<feature type="binding site" evidence="4">
    <location>
        <position position="320"/>
    </location>
    <ligand>
        <name>NAD(+)</name>
        <dbReference type="ChEBI" id="CHEBI:57540"/>
    </ligand>
</feature>
<evidence type="ECO:0000256" key="1">
    <source>
        <dbReference type="ARBA" id="ARBA00007532"/>
    </source>
</evidence>
<reference evidence="8 9" key="1">
    <citation type="submission" date="2018-11" db="EMBL/GenBank/DDBJ databases">
        <title>Sequencing the genomes of 1000 actinobacteria strains.</title>
        <authorList>
            <person name="Klenk H.-P."/>
        </authorList>
    </citation>
    <scope>NUCLEOTIDE SEQUENCE [LARGE SCALE GENOMIC DNA]</scope>
    <source>
        <strain evidence="8 9">DSM 11294</strain>
    </source>
</reference>
<dbReference type="AlphaFoldDB" id="A0A3N2BEK6"/>
<dbReference type="GO" id="GO:0050660">
    <property type="term" value="F:flavin adenine dinucleotide binding"/>
    <property type="evidence" value="ECO:0007669"/>
    <property type="project" value="TreeGrafter"/>
</dbReference>
<name>A0A3N2BEK6_9MICO</name>
<sequence length="510" mass="52920">MRGVNPDAPAHSAPDPRPAPTSEENRRDQGVGASPVREGSTVAILGGGPGGYEAALVARQLGARVVLIERHGIGGSAVLTDVVPSKTLIATAEALTVTEQAAELGIAFTGGGDGQVGRLRADLGVVNRRVVELARNQSEDIRGSLERAGVELVAGSGRIGADLSRLGQREVHATLADGQEQTFLADIVLVATGASPRVLPTAEPDGERILTWAQMYNLDEAPEHLIVVGSGVTGAEFAGAYNALGTAVTLVSSREHVLPGEDEDAAELIENVFRRRGMTVLSRSRAAAVRRVSKDDGDAVEVELTDGRVVTGSHCLVAVGGVPNTGGLGLEEAGVEISAAGHIEVDRVSRTTALRVYAAGDCSGVLPLASVAAMQGRIAMWHALGDAVSPLDLSEVTANIFTAPEIATVGVTVPREDETTQVVQTYLPLARNARAKMLGITEGFIKLFANGPGGEVIGGVVVAPRASELIYPISLAVAQRLTVDDLAKVFTIYPSLTGSISEAARRLHRA</sequence>
<keyword evidence="4" id="KW-0520">NAD</keyword>
<dbReference type="Pfam" id="PF02852">
    <property type="entry name" value="Pyr_redox_dim"/>
    <property type="match status" value="1"/>
</dbReference>
<dbReference type="PANTHER" id="PTHR43014:SF1">
    <property type="entry name" value="NAD(P)H DEHYDROGENASE (QUINONE)"/>
    <property type="match status" value="1"/>
</dbReference>
<dbReference type="SUPFAM" id="SSF51905">
    <property type="entry name" value="FAD/NAD(P)-binding domain"/>
    <property type="match status" value="1"/>
</dbReference>
<comment type="caution">
    <text evidence="8">The sequence shown here is derived from an EMBL/GenBank/DDBJ whole genome shotgun (WGS) entry which is preliminary data.</text>
</comment>
<evidence type="ECO:0000259" key="6">
    <source>
        <dbReference type="Pfam" id="PF02852"/>
    </source>
</evidence>
<feature type="domain" description="Pyridine nucleotide-disulphide oxidoreductase dimerisation" evidence="6">
    <location>
        <begin position="399"/>
        <end position="503"/>
    </location>
</feature>
<organism evidence="8 9">
    <name type="scientific">Bogoriella caseilytica</name>
    <dbReference type="NCBI Taxonomy" id="56055"/>
    <lineage>
        <taxon>Bacteria</taxon>
        <taxon>Bacillati</taxon>
        <taxon>Actinomycetota</taxon>
        <taxon>Actinomycetes</taxon>
        <taxon>Micrococcales</taxon>
        <taxon>Bogoriellaceae</taxon>
        <taxon>Bogoriella</taxon>
    </lineage>
</organism>
<dbReference type="InterPro" id="IPR036188">
    <property type="entry name" value="FAD/NAD-bd_sf"/>
</dbReference>
<evidence type="ECO:0000313" key="9">
    <source>
        <dbReference type="Proteomes" id="UP000280668"/>
    </source>
</evidence>
<keyword evidence="3 4" id="KW-0274">FAD</keyword>
<comment type="cofactor">
    <cofactor evidence="4">
        <name>FAD</name>
        <dbReference type="ChEBI" id="CHEBI:57692"/>
    </cofactor>
    <text evidence="4">Binds 1 FAD per subunit.</text>
</comment>
<keyword evidence="9" id="KW-1185">Reference proteome</keyword>
<dbReference type="PRINTS" id="PR00411">
    <property type="entry name" value="PNDRDTASEI"/>
</dbReference>
<dbReference type="Gene3D" id="3.30.390.30">
    <property type="match status" value="1"/>
</dbReference>
<dbReference type="Pfam" id="PF07992">
    <property type="entry name" value="Pyr_redox_2"/>
    <property type="match status" value="1"/>
</dbReference>
<dbReference type="PRINTS" id="PR00368">
    <property type="entry name" value="FADPNR"/>
</dbReference>
<feature type="domain" description="FAD/NAD(P)-binding" evidence="7">
    <location>
        <begin position="41"/>
        <end position="376"/>
    </location>
</feature>
<feature type="binding site" evidence="4">
    <location>
        <begin position="229"/>
        <end position="236"/>
    </location>
    <ligand>
        <name>NAD(+)</name>
        <dbReference type="ChEBI" id="CHEBI:57540"/>
    </ligand>
</feature>
<dbReference type="Proteomes" id="UP000280668">
    <property type="component" value="Unassembled WGS sequence"/>
</dbReference>
<feature type="binding site" evidence="4">
    <location>
        <position position="361"/>
    </location>
    <ligand>
        <name>FAD</name>
        <dbReference type="ChEBI" id="CHEBI:57692"/>
    </ligand>
</feature>
<proteinExistence type="inferred from homology"/>
<feature type="region of interest" description="Disordered" evidence="5">
    <location>
        <begin position="1"/>
        <end position="42"/>
    </location>
</feature>
<evidence type="ECO:0000256" key="5">
    <source>
        <dbReference type="SAM" id="MobiDB-lite"/>
    </source>
</evidence>
<evidence type="ECO:0000256" key="3">
    <source>
        <dbReference type="ARBA" id="ARBA00022827"/>
    </source>
</evidence>
<protein>
    <submittedName>
        <fullName evidence="8">Dihydrolipoamide dehydrogenase</fullName>
    </submittedName>
</protein>
<evidence type="ECO:0000313" key="8">
    <source>
        <dbReference type="EMBL" id="ROR73688.1"/>
    </source>
</evidence>
<feature type="binding site" evidence="4">
    <location>
        <position position="86"/>
    </location>
    <ligand>
        <name>FAD</name>
        <dbReference type="ChEBI" id="CHEBI:57692"/>
    </ligand>
</feature>
<feature type="binding site" evidence="4">
    <location>
        <position position="157"/>
    </location>
    <ligand>
        <name>FAD</name>
        <dbReference type="ChEBI" id="CHEBI:57692"/>
    </ligand>
</feature>
<keyword evidence="2" id="KW-0285">Flavoprotein</keyword>
<dbReference type="InterPro" id="IPR004099">
    <property type="entry name" value="Pyr_nucl-diS_OxRdtase_dimer"/>
</dbReference>
<dbReference type="GO" id="GO:0003955">
    <property type="term" value="F:NAD(P)H dehydrogenase (quinone) activity"/>
    <property type="evidence" value="ECO:0007669"/>
    <property type="project" value="TreeGrafter"/>
</dbReference>
<keyword evidence="4" id="KW-0547">Nucleotide-binding</keyword>
<dbReference type="SUPFAM" id="SSF55424">
    <property type="entry name" value="FAD/NAD-linked reductases, dimerisation (C-terminal) domain"/>
    <property type="match status" value="1"/>
</dbReference>
<dbReference type="PANTHER" id="PTHR43014">
    <property type="entry name" value="MERCURIC REDUCTASE"/>
    <property type="match status" value="1"/>
</dbReference>
<dbReference type="InterPro" id="IPR023753">
    <property type="entry name" value="FAD/NAD-binding_dom"/>
</dbReference>
<dbReference type="Gene3D" id="3.50.50.60">
    <property type="entry name" value="FAD/NAD(P)-binding domain"/>
    <property type="match status" value="2"/>
</dbReference>
<accession>A0A3N2BEK6</accession>
<evidence type="ECO:0000259" key="7">
    <source>
        <dbReference type="Pfam" id="PF07992"/>
    </source>
</evidence>
<dbReference type="NCBIfam" id="NF005883">
    <property type="entry name" value="PRK07845.1"/>
    <property type="match status" value="1"/>
</dbReference>
<dbReference type="EMBL" id="RKHK01000001">
    <property type="protein sequence ID" value="ROR73688.1"/>
    <property type="molecule type" value="Genomic_DNA"/>
</dbReference>
<dbReference type="PIRSF" id="PIRSF000350">
    <property type="entry name" value="Mercury_reductase_MerA"/>
    <property type="match status" value="1"/>
</dbReference>
<comment type="similarity">
    <text evidence="1">Belongs to the class-I pyridine nucleotide-disulfide oxidoreductase family.</text>
</comment>
<dbReference type="InterPro" id="IPR001100">
    <property type="entry name" value="Pyr_nuc-diS_OxRdtase"/>
</dbReference>
<evidence type="ECO:0000256" key="2">
    <source>
        <dbReference type="ARBA" id="ARBA00022630"/>
    </source>
</evidence>
<dbReference type="InterPro" id="IPR016156">
    <property type="entry name" value="FAD/NAD-linked_Rdtase_dimer_sf"/>
</dbReference>
<evidence type="ECO:0000256" key="4">
    <source>
        <dbReference type="PIRSR" id="PIRSR000350-3"/>
    </source>
</evidence>
<gene>
    <name evidence="8" type="ORF">EDD31_2076</name>
</gene>